<protein>
    <submittedName>
        <fullName evidence="1">DUF937 domain-containing protein</fullName>
    </submittedName>
</protein>
<dbReference type="Proteomes" id="UP001596303">
    <property type="component" value="Unassembled WGS sequence"/>
</dbReference>
<gene>
    <name evidence="1" type="ORF">ACFQDM_03870</name>
</gene>
<evidence type="ECO:0000313" key="2">
    <source>
        <dbReference type="Proteomes" id="UP001596303"/>
    </source>
</evidence>
<comment type="caution">
    <text evidence="1">The sequence shown here is derived from an EMBL/GenBank/DDBJ whole genome shotgun (WGS) entry which is preliminary data.</text>
</comment>
<organism evidence="1 2">
    <name type="scientific">Ponticaulis profundi</name>
    <dbReference type="NCBI Taxonomy" id="2665222"/>
    <lineage>
        <taxon>Bacteria</taxon>
        <taxon>Pseudomonadati</taxon>
        <taxon>Pseudomonadota</taxon>
        <taxon>Alphaproteobacteria</taxon>
        <taxon>Hyphomonadales</taxon>
        <taxon>Hyphomonadaceae</taxon>
        <taxon>Ponticaulis</taxon>
    </lineage>
</organism>
<accession>A0ABW1S6C6</accession>
<dbReference type="Pfam" id="PF06078">
    <property type="entry name" value="DUF937"/>
    <property type="match status" value="1"/>
</dbReference>
<reference evidence="2" key="1">
    <citation type="journal article" date="2019" name="Int. J. Syst. Evol. Microbiol.">
        <title>The Global Catalogue of Microorganisms (GCM) 10K type strain sequencing project: providing services to taxonomists for standard genome sequencing and annotation.</title>
        <authorList>
            <consortium name="The Broad Institute Genomics Platform"/>
            <consortium name="The Broad Institute Genome Sequencing Center for Infectious Disease"/>
            <person name="Wu L."/>
            <person name="Ma J."/>
        </authorList>
    </citation>
    <scope>NUCLEOTIDE SEQUENCE [LARGE SCALE GENOMIC DNA]</scope>
    <source>
        <strain evidence="2">CGMCC-1.15741</strain>
    </source>
</reference>
<dbReference type="RefSeq" id="WP_377375737.1">
    <property type="nucleotide sequence ID" value="NZ_JBHSSW010000004.1"/>
</dbReference>
<dbReference type="EMBL" id="JBHSSW010000004">
    <property type="protein sequence ID" value="MFC6197198.1"/>
    <property type="molecule type" value="Genomic_DNA"/>
</dbReference>
<keyword evidence="2" id="KW-1185">Reference proteome</keyword>
<name>A0ABW1S6C6_9PROT</name>
<dbReference type="InterPro" id="IPR009282">
    <property type="entry name" value="DUF937"/>
</dbReference>
<evidence type="ECO:0000313" key="1">
    <source>
        <dbReference type="EMBL" id="MFC6197198.1"/>
    </source>
</evidence>
<sequence>MAGLNLLDMISQTNNGQGISQIAQQFGLSEDQAQSAVAALLPALSSGLKRNVGQEGGLQSLMGALQNGSHAKFLDQPERLSEPDTLMEGNAILGHLLGSKDVSRAAVSRAAEKTGLTEGLLKQILPIVATMVMSALSKQSQDSGIGGMIAGALAGNAPQGGASTGGGLLGGLMKSALGGSSASSNSPLGGLGNLLDADGDGSGMDDIFDMLSKR</sequence>
<proteinExistence type="predicted"/>